<feature type="site" description="Lowers pKa of active site Tyr" evidence="5">
    <location>
        <position position="83"/>
    </location>
</feature>
<dbReference type="FunFam" id="3.20.20.100:FF:000015">
    <property type="entry name" value="Oxidoreductase, aldo/keto reductase family"/>
    <property type="match status" value="1"/>
</dbReference>
<dbReference type="InterPro" id="IPR036812">
    <property type="entry name" value="NAD(P)_OxRdtase_dom_sf"/>
</dbReference>
<feature type="binding site" evidence="4">
    <location>
        <position position="116"/>
    </location>
    <ligand>
        <name>substrate</name>
    </ligand>
</feature>
<dbReference type="InterPro" id="IPR023210">
    <property type="entry name" value="NADP_OxRdtase_dom"/>
</dbReference>
<name>A0A9Q0MJ18_BLOTA</name>
<feature type="active site" description="Proton donor" evidence="3">
    <location>
        <position position="58"/>
    </location>
</feature>
<proteinExistence type="inferred from homology"/>
<evidence type="ECO:0000256" key="5">
    <source>
        <dbReference type="PIRSR" id="PIRSR000097-3"/>
    </source>
</evidence>
<dbReference type="PIRSF" id="PIRSF000097">
    <property type="entry name" value="AKR"/>
    <property type="match status" value="1"/>
</dbReference>
<dbReference type="Gene3D" id="3.20.20.100">
    <property type="entry name" value="NADP-dependent oxidoreductase domain"/>
    <property type="match status" value="1"/>
</dbReference>
<accession>A0A9Q0MJ18</accession>
<comment type="similarity">
    <text evidence="1">Belongs to the aldo/keto reductase family.</text>
</comment>
<reference evidence="7" key="1">
    <citation type="submission" date="2022-12" db="EMBL/GenBank/DDBJ databases">
        <title>Genome assemblies of Blomia tropicalis.</title>
        <authorList>
            <person name="Cui Y."/>
        </authorList>
    </citation>
    <scope>NUCLEOTIDE SEQUENCE</scope>
    <source>
        <tissue evidence="7">Adult mites</tissue>
    </source>
</reference>
<dbReference type="EMBL" id="JAPWDV010000001">
    <property type="protein sequence ID" value="KAJ6224600.1"/>
    <property type="molecule type" value="Genomic_DNA"/>
</dbReference>
<dbReference type="PANTHER" id="PTHR43827:SF10">
    <property type="entry name" value="ZGC:110366"/>
    <property type="match status" value="1"/>
</dbReference>
<evidence type="ECO:0000313" key="7">
    <source>
        <dbReference type="EMBL" id="KAJ6224600.1"/>
    </source>
</evidence>
<evidence type="ECO:0000313" key="8">
    <source>
        <dbReference type="Proteomes" id="UP001142055"/>
    </source>
</evidence>
<evidence type="ECO:0000256" key="3">
    <source>
        <dbReference type="PIRSR" id="PIRSR000097-1"/>
    </source>
</evidence>
<dbReference type="SUPFAM" id="SSF51430">
    <property type="entry name" value="NAD(P)-linked oxidoreductase"/>
    <property type="match status" value="1"/>
</dbReference>
<evidence type="ECO:0000256" key="4">
    <source>
        <dbReference type="PIRSR" id="PIRSR000097-2"/>
    </source>
</evidence>
<keyword evidence="8" id="KW-1185">Reference proteome</keyword>
<dbReference type="PROSITE" id="PS00062">
    <property type="entry name" value="ALDOKETO_REDUCTASE_2"/>
    <property type="match status" value="1"/>
</dbReference>
<comment type="caution">
    <text evidence="7">The sequence shown here is derived from an EMBL/GenBank/DDBJ whole genome shotgun (WGS) entry which is preliminary data.</text>
</comment>
<protein>
    <recommendedName>
        <fullName evidence="6">NADP-dependent oxidoreductase domain-containing protein</fullName>
    </recommendedName>
</protein>
<feature type="domain" description="NADP-dependent oxidoreductase" evidence="6">
    <location>
        <begin position="25"/>
        <end position="272"/>
    </location>
</feature>
<organism evidence="7 8">
    <name type="scientific">Blomia tropicalis</name>
    <name type="common">Mite</name>
    <dbReference type="NCBI Taxonomy" id="40697"/>
    <lineage>
        <taxon>Eukaryota</taxon>
        <taxon>Metazoa</taxon>
        <taxon>Ecdysozoa</taxon>
        <taxon>Arthropoda</taxon>
        <taxon>Chelicerata</taxon>
        <taxon>Arachnida</taxon>
        <taxon>Acari</taxon>
        <taxon>Acariformes</taxon>
        <taxon>Sarcoptiformes</taxon>
        <taxon>Astigmata</taxon>
        <taxon>Glycyphagoidea</taxon>
        <taxon>Echimyopodidae</taxon>
        <taxon>Blomia</taxon>
    </lineage>
</organism>
<dbReference type="CDD" id="cd19135">
    <property type="entry name" value="AKR_CeZK1290-like"/>
    <property type="match status" value="1"/>
</dbReference>
<dbReference type="InterPro" id="IPR020471">
    <property type="entry name" value="AKR"/>
</dbReference>
<dbReference type="Pfam" id="PF00248">
    <property type="entry name" value="Aldo_ket_red"/>
    <property type="match status" value="1"/>
</dbReference>
<keyword evidence="2" id="KW-0560">Oxidoreductase</keyword>
<dbReference type="AlphaFoldDB" id="A0A9Q0MJ18"/>
<dbReference type="PRINTS" id="PR00069">
    <property type="entry name" value="ALDKETRDTASE"/>
</dbReference>
<evidence type="ECO:0000256" key="1">
    <source>
        <dbReference type="ARBA" id="ARBA00007905"/>
    </source>
</evidence>
<evidence type="ECO:0000256" key="2">
    <source>
        <dbReference type="ARBA" id="ARBA00023002"/>
    </source>
</evidence>
<dbReference type="PANTHER" id="PTHR43827">
    <property type="entry name" value="2,5-DIKETO-D-GLUCONIC ACID REDUCTASE"/>
    <property type="match status" value="1"/>
</dbReference>
<dbReference type="OrthoDB" id="416253at2759"/>
<gene>
    <name evidence="7" type="ORF">RDWZM_003145</name>
</gene>
<dbReference type="GO" id="GO:0016491">
    <property type="term" value="F:oxidoreductase activity"/>
    <property type="evidence" value="ECO:0007669"/>
    <property type="project" value="UniProtKB-KW"/>
</dbReference>
<dbReference type="OMA" id="FENDECA"/>
<evidence type="ECO:0000259" key="6">
    <source>
        <dbReference type="Pfam" id="PF00248"/>
    </source>
</evidence>
<dbReference type="InterPro" id="IPR018170">
    <property type="entry name" value="Aldo/ket_reductase_CS"/>
</dbReference>
<dbReference type="Proteomes" id="UP001142055">
    <property type="component" value="Chromosome 1"/>
</dbReference>
<sequence>MNVDKENRNPRREVILRNGVRMPTIGLGTSHTGGYSHSSVVYALKQCNYRLIDTAKRYGTEEFIKHAIAECGVKREDLFLISKLWPTDYGLDNVKQALKGSLDRLGIEYIDAFLIHYPEVSSTCKNKWQTLSDTWRALELAYDDGLIRAIGVSNYSIDDMQHVEENCSVMPLLNQIEFHPYQYQTELLQYCSDKKIQVQGYCPLGHGNLVSHESVIKIANSVRRTPAQVLIRWSIQHEVPTIPKSTKQERVKENIDIFDFELSDEQIMMLDSFPQGNVKYIELDIQDKIDENLPDGYRLDKNVRDNFFQT</sequence>